<dbReference type="Pfam" id="PF00379">
    <property type="entry name" value="Chitin_bind_4"/>
    <property type="match status" value="1"/>
</dbReference>
<evidence type="ECO:0008006" key="6">
    <source>
        <dbReference type="Google" id="ProtNLM"/>
    </source>
</evidence>
<organism evidence="4">
    <name type="scientific">Notodromas monacha</name>
    <dbReference type="NCBI Taxonomy" id="399045"/>
    <lineage>
        <taxon>Eukaryota</taxon>
        <taxon>Metazoa</taxon>
        <taxon>Ecdysozoa</taxon>
        <taxon>Arthropoda</taxon>
        <taxon>Crustacea</taxon>
        <taxon>Oligostraca</taxon>
        <taxon>Ostracoda</taxon>
        <taxon>Podocopa</taxon>
        <taxon>Podocopida</taxon>
        <taxon>Cypridocopina</taxon>
        <taxon>Cypridoidea</taxon>
        <taxon>Cyprididae</taxon>
        <taxon>Notodromas</taxon>
    </lineage>
</organism>
<keyword evidence="5" id="KW-1185">Reference proteome</keyword>
<dbReference type="Gene3D" id="6.10.140.2220">
    <property type="match status" value="1"/>
</dbReference>
<protein>
    <recommendedName>
        <fullName evidence="6">SET domain-containing protein</fullName>
    </recommendedName>
</protein>
<dbReference type="PANTHER" id="PTHR46455:SF5">
    <property type="entry name" value="SET AND MYND DOMAIN CONTAINING, ARTHROPOD-SPECIFIC, MEMBER 4, ISOFORM A"/>
    <property type="match status" value="1"/>
</dbReference>
<dbReference type="Gene3D" id="2.170.270.10">
    <property type="entry name" value="SET domain"/>
    <property type="match status" value="1"/>
</dbReference>
<evidence type="ECO:0000256" key="1">
    <source>
        <dbReference type="ARBA" id="ARBA00022460"/>
    </source>
</evidence>
<reference evidence="4" key="1">
    <citation type="submission" date="2020-11" db="EMBL/GenBank/DDBJ databases">
        <authorList>
            <person name="Tran Van P."/>
        </authorList>
    </citation>
    <scope>NUCLEOTIDE SEQUENCE</scope>
</reference>
<dbReference type="CDD" id="cd20071">
    <property type="entry name" value="SET_SMYD"/>
    <property type="match status" value="1"/>
</dbReference>
<dbReference type="InterPro" id="IPR000618">
    <property type="entry name" value="Insect_cuticle"/>
</dbReference>
<dbReference type="EMBL" id="OA884822">
    <property type="protein sequence ID" value="CAD7281338.1"/>
    <property type="molecule type" value="Genomic_DNA"/>
</dbReference>
<feature type="chain" id="PRO_5036210297" description="SET domain-containing protein" evidence="3">
    <location>
        <begin position="16"/>
        <end position="898"/>
    </location>
</feature>
<evidence type="ECO:0000256" key="3">
    <source>
        <dbReference type="SAM" id="SignalP"/>
    </source>
</evidence>
<name>A0A7R9BVR5_9CRUS</name>
<dbReference type="InterPro" id="IPR053010">
    <property type="entry name" value="SET_SmydA-8"/>
</dbReference>
<dbReference type="Gene3D" id="1.10.220.160">
    <property type="match status" value="1"/>
</dbReference>
<dbReference type="AlphaFoldDB" id="A0A7R9BVR5"/>
<dbReference type="EMBL" id="CAJPEX010002785">
    <property type="protein sequence ID" value="CAG0921490.1"/>
    <property type="molecule type" value="Genomic_DNA"/>
</dbReference>
<keyword evidence="3" id="KW-0732">Signal</keyword>
<keyword evidence="1 2" id="KW-0193">Cuticle</keyword>
<gene>
    <name evidence="4" type="ORF">NMOB1V02_LOCUS8985</name>
</gene>
<accession>A0A7R9BVR5</accession>
<dbReference type="InterPro" id="IPR031311">
    <property type="entry name" value="CHIT_BIND_RR_consensus"/>
</dbReference>
<evidence type="ECO:0000256" key="2">
    <source>
        <dbReference type="PROSITE-ProRule" id="PRU00497"/>
    </source>
</evidence>
<dbReference type="SUPFAM" id="SSF82199">
    <property type="entry name" value="SET domain"/>
    <property type="match status" value="1"/>
</dbReference>
<dbReference type="OrthoDB" id="265717at2759"/>
<dbReference type="PROSITE" id="PS00233">
    <property type="entry name" value="CHIT_BIND_RR_1"/>
    <property type="match status" value="1"/>
</dbReference>
<dbReference type="InterPro" id="IPR046341">
    <property type="entry name" value="SET_dom_sf"/>
</dbReference>
<dbReference type="GO" id="GO:0042302">
    <property type="term" value="F:structural constituent of cuticle"/>
    <property type="evidence" value="ECO:0007669"/>
    <property type="project" value="UniProtKB-UniRule"/>
</dbReference>
<proteinExistence type="predicted"/>
<dbReference type="PANTHER" id="PTHR46455">
    <property type="entry name" value="SET AND MYND DOMAIN CONTAINING, ARTHROPOD-SPECIFIC, MEMBER 4, ISOFORM A"/>
    <property type="match status" value="1"/>
</dbReference>
<evidence type="ECO:0000313" key="4">
    <source>
        <dbReference type="EMBL" id="CAD7281338.1"/>
    </source>
</evidence>
<feature type="signal peptide" evidence="3">
    <location>
        <begin position="1"/>
        <end position="15"/>
    </location>
</feature>
<sequence length="898" mass="100407">MLAILLISTIVSASASHLAHPLAFYSPVAAPFFRTQYHTQATYPSPVVYYNGYPSVYAAAAPAPVAPLAYAPAFPAPVASQYHSQNHLGEASYGYAFPGQAHSAVRDALGGVTGAYQYIDAEGKPVYVNYRADSEKGFQVSSNVLPVAPKVDLVQPVHDQEGPEPVQDTPEVKAAKEEHQKAVEAAKAHADYQAEETKSRRKRSAIFYHGLPAVPHPVYPAFYPQPYAYSAPFVPVVKTLAYKTLTPIEGTPASTYKFDLIFFVERGKNSPDMLEITKALASPRRQSHDPVFFSHVRHYDFRGNLSGFHLDQDEFPMEDGAKRGLRVETEAGQRCAWLPQSGIVPRIVIYDNHTFPFLKKCPEEVVQRGKAKVESAKYAAKTQPSTVAFATTFTTAPGTIRRMQDWTTHKKQCVAYKIEDSEDLGKHLIAIRPVEQGEEEPLVLGPQHLAEKDDMCVVCFKMVDEPVPCSGCGFPLCSADCSQAKRHQSECLLFQVNHMDFKDPELVDKFFGLVTMLRVLFMDLDGSSSWEHITEMESHLEEREETGETGMVTEQIMSVLDEQFQSTKFTEDKVQLVCGILGVNSFEIPIPDTEYTIQGLYLMSSRIQHDCVPNVIRSTSGPDTGFTVTIRAAVAVKKNETFAISYADSLWPTYKRRDYLNESKYFSCYCGRCVDPTELGTYLSGIRCLQCKDGWIIPIDPFDGDSDWCCETCKSTAKRETTFEMNSFLEEVVDDLESDSSDDPIKTYEDFVRKYSPMLAPTHHQLIDVKHTLTQLYGNRPGYTFPELKKPQLAQLQKYCRQVLEVANVLTPVSAAQGISRLRSTTLYQLHRALVAEAKLVKNASDKKTVAAKAKEGLECLQEATSLLEYEQTHTEEGKLFERASKELEELKAWVSTL</sequence>
<dbReference type="Proteomes" id="UP000678499">
    <property type="component" value="Unassembled WGS sequence"/>
</dbReference>
<evidence type="ECO:0000313" key="5">
    <source>
        <dbReference type="Proteomes" id="UP000678499"/>
    </source>
</evidence>
<dbReference type="PROSITE" id="PS51155">
    <property type="entry name" value="CHIT_BIND_RR_2"/>
    <property type="match status" value="1"/>
</dbReference>